<dbReference type="InterPro" id="IPR004045">
    <property type="entry name" value="Glutathione_S-Trfase_N"/>
</dbReference>
<keyword evidence="2 7" id="KW-0489">Methyltransferase</keyword>
<dbReference type="InterPro" id="IPR016461">
    <property type="entry name" value="COMT-like"/>
</dbReference>
<evidence type="ECO:0000313" key="7">
    <source>
        <dbReference type="EMBL" id="KAF6832295.1"/>
    </source>
</evidence>
<reference evidence="7" key="1">
    <citation type="journal article" date="2020" name="Phytopathology">
        <title>Genome Sequence Resources of Colletotrichum truncatum, C. plurivorum, C. musicola, and C. sojae: Four Species Pathogenic to Soybean (Glycine max).</title>
        <authorList>
            <person name="Rogerio F."/>
            <person name="Boufleur T.R."/>
            <person name="Ciampi-Guillardi M."/>
            <person name="Sukno S.A."/>
            <person name="Thon M.R."/>
            <person name="Massola Junior N.S."/>
            <person name="Baroncelli R."/>
        </authorList>
    </citation>
    <scope>NUCLEOTIDE SEQUENCE</scope>
    <source>
        <strain evidence="7">LFN00145</strain>
    </source>
</reference>
<dbReference type="GO" id="GO:0032259">
    <property type="term" value="P:methylation"/>
    <property type="evidence" value="ECO:0007669"/>
    <property type="project" value="UniProtKB-KW"/>
</dbReference>
<dbReference type="GO" id="GO:0008171">
    <property type="term" value="F:O-methyltransferase activity"/>
    <property type="evidence" value="ECO:0007669"/>
    <property type="project" value="InterPro"/>
</dbReference>
<dbReference type="InterPro" id="IPR001077">
    <property type="entry name" value="COMT_C"/>
</dbReference>
<sequence>MSPSHPQSQGGRRSQASLRNTLVTLEASLQAFDERLSDPETDVLLSQSLHSDTALPDRELLLTSQRIVDLLSSIEHRLELASLRLADYFLGYTTTKCLVTAVQLNRLGQILLPLYTSNIFNYDEQTGLYRNNRVSELIRADHWTQWRNWVKLYGNQFYDIAAGIPQAVGADRGTRSAAQHVFNTDDDMFTYFQSRGWVPQLHRTLGAGVAAMAPGILADYPWYELAGTTVMDIDGGGGALIASLLRAHPTMQSGIFDLPSVIDHVRPMLGPGGQLEDVGLRLTRLVGGDFLKEAPPSSAHIMKWVLHDWSDADASLILRNIRAAIQVQPAEPAGGGPESRLVILESVLSDRRSGRLSVYGDINMMTTAKGHERPEKQWRALAVSAGWVVHSIRPLRNAWVQAIDLRPAAAAEAETEAGVEKETAAFPEADVVHGDVEVNGGRVVLYIIKTDQTSYINYIKPLILAMELEAPHVLSVIDTKNEWYFSVHPQRMVPALKDRDPSTGERVVVFESTACLQYLCERFDKAGAWSGRTAAEKGSVMAWTAYQTAALGPTAKYWLYFLRGYPNRQNPTPLPKTIEQLHKDTVRQWDILEKRLSEPGQAYIALKDRPTIADLSYLPFSMPYMFALFSVKFDDWPSIQKWSQDMLSRPAVKAVLERAPTLGHGPDSE</sequence>
<keyword evidence="3 7" id="KW-0808">Transferase</keyword>
<dbReference type="PANTHER" id="PTHR43712">
    <property type="entry name" value="PUTATIVE (AFU_ORTHOLOGUE AFUA_4G14580)-RELATED"/>
    <property type="match status" value="1"/>
</dbReference>
<evidence type="ECO:0000256" key="1">
    <source>
        <dbReference type="ARBA" id="ARBA00007409"/>
    </source>
</evidence>
<dbReference type="SFLD" id="SFLDS00019">
    <property type="entry name" value="Glutathione_Transferase_(cytos"/>
    <property type="match status" value="1"/>
</dbReference>
<protein>
    <submittedName>
        <fullName evidence="7">O-methyltransferase</fullName>
    </submittedName>
</protein>
<name>A0A8H6NH18_9PEZI</name>
<evidence type="ECO:0000259" key="6">
    <source>
        <dbReference type="PROSITE" id="PS50405"/>
    </source>
</evidence>
<dbReference type="InterPro" id="IPR040079">
    <property type="entry name" value="Glutathione_S-Trfase"/>
</dbReference>
<organism evidence="7 8">
    <name type="scientific">Colletotrichum plurivorum</name>
    <dbReference type="NCBI Taxonomy" id="2175906"/>
    <lineage>
        <taxon>Eukaryota</taxon>
        <taxon>Fungi</taxon>
        <taxon>Dikarya</taxon>
        <taxon>Ascomycota</taxon>
        <taxon>Pezizomycotina</taxon>
        <taxon>Sordariomycetes</taxon>
        <taxon>Hypocreomycetidae</taxon>
        <taxon>Glomerellales</taxon>
        <taxon>Glomerellaceae</taxon>
        <taxon>Colletotrichum</taxon>
        <taxon>Colletotrichum orchidearum species complex</taxon>
    </lineage>
</organism>
<evidence type="ECO:0000259" key="5">
    <source>
        <dbReference type="PROSITE" id="PS50404"/>
    </source>
</evidence>
<keyword evidence="8" id="KW-1185">Reference proteome</keyword>
<evidence type="ECO:0000256" key="2">
    <source>
        <dbReference type="ARBA" id="ARBA00022603"/>
    </source>
</evidence>
<dbReference type="AlphaFoldDB" id="A0A8H6NH18"/>
<dbReference type="PROSITE" id="PS51683">
    <property type="entry name" value="SAM_OMT_II"/>
    <property type="match status" value="1"/>
</dbReference>
<comment type="similarity">
    <text evidence="1">Belongs to the GST superfamily.</text>
</comment>
<dbReference type="InterPro" id="IPR036249">
    <property type="entry name" value="Thioredoxin-like_sf"/>
</dbReference>
<dbReference type="EMBL" id="WIGO01000071">
    <property type="protein sequence ID" value="KAF6832295.1"/>
    <property type="molecule type" value="Genomic_DNA"/>
</dbReference>
<dbReference type="InterPro" id="IPR010987">
    <property type="entry name" value="Glutathione-S-Trfase_C-like"/>
</dbReference>
<evidence type="ECO:0000313" key="8">
    <source>
        <dbReference type="Proteomes" id="UP000654918"/>
    </source>
</evidence>
<dbReference type="PROSITE" id="PS50404">
    <property type="entry name" value="GST_NTER"/>
    <property type="match status" value="1"/>
</dbReference>
<dbReference type="PROSITE" id="PS50405">
    <property type="entry name" value="GST_CTER"/>
    <property type="match status" value="1"/>
</dbReference>
<dbReference type="Proteomes" id="UP000654918">
    <property type="component" value="Unassembled WGS sequence"/>
</dbReference>
<dbReference type="SUPFAM" id="SSF47616">
    <property type="entry name" value="GST C-terminal domain-like"/>
    <property type="match status" value="1"/>
</dbReference>
<feature type="domain" description="GST N-terminal" evidence="5">
    <location>
        <begin position="441"/>
        <end position="527"/>
    </location>
</feature>
<dbReference type="PANTHER" id="PTHR43712:SF2">
    <property type="entry name" value="O-METHYLTRANSFERASE CICE"/>
    <property type="match status" value="1"/>
</dbReference>
<dbReference type="InterPro" id="IPR036282">
    <property type="entry name" value="Glutathione-S-Trfase_C_sf"/>
</dbReference>
<evidence type="ECO:0000256" key="4">
    <source>
        <dbReference type="ARBA" id="ARBA00022691"/>
    </source>
</evidence>
<proteinExistence type="inferred from homology"/>
<dbReference type="InterPro" id="IPR029063">
    <property type="entry name" value="SAM-dependent_MTases_sf"/>
</dbReference>
<dbReference type="Pfam" id="PF00891">
    <property type="entry name" value="Methyltransf_2"/>
    <property type="match status" value="1"/>
</dbReference>
<feature type="domain" description="GST C-terminal" evidence="6">
    <location>
        <begin position="533"/>
        <end position="669"/>
    </location>
</feature>
<dbReference type="Gene3D" id="1.20.1050.130">
    <property type="match status" value="1"/>
</dbReference>
<keyword evidence="4" id="KW-0949">S-adenosyl-L-methionine</keyword>
<dbReference type="Pfam" id="PF13409">
    <property type="entry name" value="GST_N_2"/>
    <property type="match status" value="1"/>
</dbReference>
<dbReference type="SUPFAM" id="SSF53335">
    <property type="entry name" value="S-adenosyl-L-methionine-dependent methyltransferases"/>
    <property type="match status" value="1"/>
</dbReference>
<evidence type="ECO:0000256" key="3">
    <source>
        <dbReference type="ARBA" id="ARBA00022679"/>
    </source>
</evidence>
<gene>
    <name evidence="7" type="ORF">CPLU01_06259</name>
</gene>
<dbReference type="SUPFAM" id="SSF52833">
    <property type="entry name" value="Thioredoxin-like"/>
    <property type="match status" value="1"/>
</dbReference>
<comment type="caution">
    <text evidence="7">The sequence shown here is derived from an EMBL/GenBank/DDBJ whole genome shotgun (WGS) entry which is preliminary data.</text>
</comment>
<accession>A0A8H6NH18</accession>
<dbReference type="Gene3D" id="3.40.50.150">
    <property type="entry name" value="Vaccinia Virus protein VP39"/>
    <property type="match status" value="1"/>
</dbReference>